<feature type="compositionally biased region" description="Low complexity" evidence="2">
    <location>
        <begin position="162"/>
        <end position="181"/>
    </location>
</feature>
<protein>
    <submittedName>
        <fullName evidence="3">Uncharacterized protein</fullName>
    </submittedName>
</protein>
<feature type="coiled-coil region" evidence="1">
    <location>
        <begin position="373"/>
        <end position="400"/>
    </location>
</feature>
<evidence type="ECO:0000256" key="2">
    <source>
        <dbReference type="SAM" id="MobiDB-lite"/>
    </source>
</evidence>
<feature type="region of interest" description="Disordered" evidence="2">
    <location>
        <begin position="406"/>
        <end position="511"/>
    </location>
</feature>
<feature type="compositionally biased region" description="Polar residues" evidence="2">
    <location>
        <begin position="137"/>
        <end position="148"/>
    </location>
</feature>
<feature type="region of interest" description="Disordered" evidence="2">
    <location>
        <begin position="527"/>
        <end position="658"/>
    </location>
</feature>
<feature type="compositionally biased region" description="Polar residues" evidence="2">
    <location>
        <begin position="31"/>
        <end position="56"/>
    </location>
</feature>
<feature type="compositionally biased region" description="Polar residues" evidence="2">
    <location>
        <begin position="596"/>
        <end position="614"/>
    </location>
</feature>
<feature type="compositionally biased region" description="Basic and acidic residues" evidence="2">
    <location>
        <begin position="428"/>
        <end position="442"/>
    </location>
</feature>
<keyword evidence="1" id="KW-0175">Coiled coil</keyword>
<feature type="compositionally biased region" description="Polar residues" evidence="2">
    <location>
        <begin position="484"/>
        <end position="509"/>
    </location>
</feature>
<feature type="compositionally biased region" description="Polar residues" evidence="2">
    <location>
        <begin position="637"/>
        <end position="649"/>
    </location>
</feature>
<name>A0A9P6CCQ8_9AGAR</name>
<organism evidence="3 4">
    <name type="scientific">Collybia nuda</name>
    <dbReference type="NCBI Taxonomy" id="64659"/>
    <lineage>
        <taxon>Eukaryota</taxon>
        <taxon>Fungi</taxon>
        <taxon>Dikarya</taxon>
        <taxon>Basidiomycota</taxon>
        <taxon>Agaricomycotina</taxon>
        <taxon>Agaricomycetes</taxon>
        <taxon>Agaricomycetidae</taxon>
        <taxon>Agaricales</taxon>
        <taxon>Tricholomatineae</taxon>
        <taxon>Clitocybaceae</taxon>
        <taxon>Collybia</taxon>
    </lineage>
</organism>
<accession>A0A9P6CCQ8</accession>
<sequence length="901" mass="100145">MSSTSGVQRNGGAAGSPFDEKFDNIRGYSHPPNNQKRNSMDSVIQYQPPTIQQAKSQEARRPMLPTSVMAAYTSKTPIQRIPSHPALSEQGLQRQSSNTIIPGPPGHSYVPFKTAEDHQSRPSEQAYRDGPQLNFKYDNTTQDPNRQGVQLRHGRPFPVPPQQQARQDQPQQSPQTMTSIQPRPPPPAASSPVTPQPPTPTSNRKPNPPQASPVHPDAIKAAAKALTPIQHLYEEAWVRTVAGVQHEISRMHTELTRLLDVERRQNQMMRVERDAAFEEANRLRTGNAEMREDLKRAAADVQRARLDRDDQAVEFRRLQANNEVLHHQGQVHMLLAQAGKQAQKNTMHSTVESIRAELQQQFDAEMTVKLRELQEERSLRALAEKRLVEATQKLKGITDNLRSASEFCSEQERQSSESATLIGSPEMELSKIKYEREDDTGRVRSPIARGDRVFGSRPPSRTTSHSPLVQTSPPHVKQEPVSARQPTHSPRSLHSSSRVQSPQPLTSGVESPHSLYLHISDTVQDYHTNHTPVPCPSACSDDQPRDKGPDEPPALSVAPRSDPNQRPCSVTPVPLVPPPLPPPARRPLFGKADGQLSPTSEGPSNRSTSVQNNQPPSPRHPFPPRPDYHKSPPLAGPSNQHYRPTANYTPPSPLHSATPISPIVARFAIPLPHPQGNSDHRNRKRSRTEFEPDNGARWPSESRRLAPVRSFTDPSDDRERSRPRPRLDEAPIGAWAEKLPGDVLTSMSQRSPATRAALPLPSPSTGVRALEDGELQTTPTVGTEEVRTAPVQVDVKPQIDKEKTVIARPRLNKIGINHMDLLYETRGDKMICRMCRSHPKGTEKLTPPMTFSTKASWSELVGHCKTEHPKDCGELERLSASQIGELRQRMASSSSAGFMLR</sequence>
<gene>
    <name evidence="3" type="ORF">BDZ94DRAFT_1323669</name>
</gene>
<feature type="region of interest" description="Disordered" evidence="2">
    <location>
        <begin position="670"/>
        <end position="734"/>
    </location>
</feature>
<evidence type="ECO:0000313" key="3">
    <source>
        <dbReference type="EMBL" id="KAF9460941.1"/>
    </source>
</evidence>
<dbReference type="EMBL" id="MU150291">
    <property type="protein sequence ID" value="KAF9460941.1"/>
    <property type="molecule type" value="Genomic_DNA"/>
</dbReference>
<proteinExistence type="predicted"/>
<keyword evidence="4" id="KW-1185">Reference proteome</keyword>
<feature type="compositionally biased region" description="Pro residues" evidence="2">
    <location>
        <begin position="615"/>
        <end position="625"/>
    </location>
</feature>
<evidence type="ECO:0000313" key="4">
    <source>
        <dbReference type="Proteomes" id="UP000807353"/>
    </source>
</evidence>
<feature type="compositionally biased region" description="Low complexity" evidence="2">
    <location>
        <begin position="456"/>
        <end position="467"/>
    </location>
</feature>
<dbReference type="OrthoDB" id="2757368at2759"/>
<feature type="compositionally biased region" description="Basic and acidic residues" evidence="2">
    <location>
        <begin position="715"/>
        <end position="729"/>
    </location>
</feature>
<reference evidence="3" key="1">
    <citation type="submission" date="2020-11" db="EMBL/GenBank/DDBJ databases">
        <authorList>
            <consortium name="DOE Joint Genome Institute"/>
            <person name="Ahrendt S."/>
            <person name="Riley R."/>
            <person name="Andreopoulos W."/>
            <person name="Labutti K."/>
            <person name="Pangilinan J."/>
            <person name="Ruiz-Duenas F.J."/>
            <person name="Barrasa J.M."/>
            <person name="Sanchez-Garcia M."/>
            <person name="Camarero S."/>
            <person name="Miyauchi S."/>
            <person name="Serrano A."/>
            <person name="Linde D."/>
            <person name="Babiker R."/>
            <person name="Drula E."/>
            <person name="Ayuso-Fernandez I."/>
            <person name="Pacheco R."/>
            <person name="Padilla G."/>
            <person name="Ferreira P."/>
            <person name="Barriuso J."/>
            <person name="Kellner H."/>
            <person name="Castanera R."/>
            <person name="Alfaro M."/>
            <person name="Ramirez L."/>
            <person name="Pisabarro A.G."/>
            <person name="Kuo A."/>
            <person name="Tritt A."/>
            <person name="Lipzen A."/>
            <person name="He G."/>
            <person name="Yan M."/>
            <person name="Ng V."/>
            <person name="Cullen D."/>
            <person name="Martin F."/>
            <person name="Rosso M.-N."/>
            <person name="Henrissat B."/>
            <person name="Hibbett D."/>
            <person name="Martinez A.T."/>
            <person name="Grigoriev I.V."/>
        </authorList>
    </citation>
    <scope>NUCLEOTIDE SEQUENCE</scope>
    <source>
        <strain evidence="3">CBS 247.69</strain>
    </source>
</reference>
<feature type="compositionally biased region" description="Pro residues" evidence="2">
    <location>
        <begin position="574"/>
        <end position="585"/>
    </location>
</feature>
<dbReference type="Proteomes" id="UP000807353">
    <property type="component" value="Unassembled WGS sequence"/>
</dbReference>
<feature type="region of interest" description="Disordered" evidence="2">
    <location>
        <begin position="1"/>
        <end position="215"/>
    </location>
</feature>
<comment type="caution">
    <text evidence="3">The sequence shown here is derived from an EMBL/GenBank/DDBJ whole genome shotgun (WGS) entry which is preliminary data.</text>
</comment>
<feature type="compositionally biased region" description="Pro residues" evidence="2">
    <location>
        <begin position="182"/>
        <end position="211"/>
    </location>
</feature>
<dbReference type="AlphaFoldDB" id="A0A9P6CCQ8"/>
<evidence type="ECO:0000256" key="1">
    <source>
        <dbReference type="SAM" id="Coils"/>
    </source>
</evidence>
<feature type="compositionally biased region" description="Polar residues" evidence="2">
    <location>
        <begin position="90"/>
        <end position="100"/>
    </location>
</feature>
<feature type="coiled-coil region" evidence="1">
    <location>
        <begin position="261"/>
        <end position="307"/>
    </location>
</feature>